<evidence type="ECO:0000256" key="15">
    <source>
        <dbReference type="ARBA" id="ARBA00023014"/>
    </source>
</evidence>
<comment type="function">
    <text evidence="17">This enzyme catalyzes the 6-electron reduction of sulfite to sulfide. This is one of several activities required for the biosynthesis of L-cysteine from sulfate.</text>
</comment>
<dbReference type="InterPro" id="IPR001709">
    <property type="entry name" value="Flavoprot_Pyr_Nucl_cyt_Rdtase"/>
</dbReference>
<protein>
    <recommendedName>
        <fullName evidence="4">assimilatory sulfite reductase (NADPH)</fullName>
        <ecNumber evidence="4">1.8.1.2</ecNumber>
    </recommendedName>
</protein>
<keyword evidence="15" id="KW-0411">Iron-sulfur</keyword>
<evidence type="ECO:0000256" key="1">
    <source>
        <dbReference type="ARBA" id="ARBA00001917"/>
    </source>
</evidence>
<evidence type="ECO:0000256" key="11">
    <source>
        <dbReference type="ARBA" id="ARBA00022857"/>
    </source>
</evidence>
<comment type="caution">
    <text evidence="19">The sequence shown here is derived from an EMBL/GenBank/DDBJ whole genome shotgun (WGS) entry which is preliminary data.</text>
</comment>
<evidence type="ECO:0000256" key="17">
    <source>
        <dbReference type="ARBA" id="ARBA00059320"/>
    </source>
</evidence>
<comment type="pathway">
    <text evidence="3">Sulfur metabolism; hydrogen sulfide biosynthesis; hydrogen sulfide from sulfite (NADPH route): step 1/1.</text>
</comment>
<dbReference type="PROSITE" id="PS51384">
    <property type="entry name" value="FAD_FR"/>
    <property type="match status" value="1"/>
</dbReference>
<dbReference type="FunFam" id="3.40.50.920:FF:000007">
    <property type="entry name" value="Pyruvate:ferredoxin (Flavodoxin) oxidoreductase"/>
    <property type="match status" value="1"/>
</dbReference>
<evidence type="ECO:0000256" key="9">
    <source>
        <dbReference type="ARBA" id="ARBA00022723"/>
    </source>
</evidence>
<dbReference type="InterPro" id="IPR009014">
    <property type="entry name" value="Transketo_C/PFOR_II"/>
</dbReference>
<accession>A0A1Y1YA41</accession>
<dbReference type="FunFam" id="3.40.50.80:FF:000011">
    <property type="entry name" value="Sulfite reductase flavoprotein component"/>
    <property type="match status" value="1"/>
</dbReference>
<dbReference type="SUPFAM" id="SSF52343">
    <property type="entry name" value="Ferredoxin reductase-like, C-terminal NADP-linked domain"/>
    <property type="match status" value="1"/>
</dbReference>
<keyword evidence="9" id="KW-0479">Metal-binding</keyword>
<dbReference type="AlphaFoldDB" id="A0A1Y1YA41"/>
<evidence type="ECO:0000256" key="8">
    <source>
        <dbReference type="ARBA" id="ARBA00022643"/>
    </source>
</evidence>
<dbReference type="FunFam" id="3.40.50.970:FF:000052">
    <property type="entry name" value="Sulfite reductase [NADPH] flavoprotein component"/>
    <property type="match status" value="1"/>
</dbReference>
<dbReference type="Pfam" id="PF00175">
    <property type="entry name" value="NAD_binding_1"/>
    <property type="match status" value="1"/>
</dbReference>
<dbReference type="Pfam" id="PF00667">
    <property type="entry name" value="FAD_binding_1"/>
    <property type="match status" value="1"/>
</dbReference>
<dbReference type="InterPro" id="IPR017927">
    <property type="entry name" value="FAD-bd_FR_type"/>
</dbReference>
<evidence type="ECO:0000256" key="6">
    <source>
        <dbReference type="ARBA" id="ARBA00022485"/>
    </source>
</evidence>
<dbReference type="STRING" id="1231657.A0A1Y1YA41"/>
<evidence type="ECO:0000256" key="7">
    <source>
        <dbReference type="ARBA" id="ARBA00022630"/>
    </source>
</evidence>
<dbReference type="SUPFAM" id="SSF52922">
    <property type="entry name" value="TK C-terminal domain-like"/>
    <property type="match status" value="1"/>
</dbReference>
<dbReference type="InterPro" id="IPR002869">
    <property type="entry name" value="Pyrv_flavodox_OxRed_cen"/>
</dbReference>
<dbReference type="SUPFAM" id="SSF63380">
    <property type="entry name" value="Riboflavin synthase domain-like"/>
    <property type="match status" value="1"/>
</dbReference>
<evidence type="ECO:0000256" key="16">
    <source>
        <dbReference type="ARBA" id="ARBA00052219"/>
    </source>
</evidence>
<keyword evidence="13" id="KW-0560">Oxidoreductase</keyword>
<dbReference type="Gene3D" id="3.40.50.80">
    <property type="entry name" value="Nucleotide-binding domain of ferredoxin-NADP reductase (FNR) module"/>
    <property type="match status" value="1"/>
</dbReference>
<proteinExistence type="predicted"/>
<comment type="cofactor">
    <cofactor evidence="1">
        <name>FMN</name>
        <dbReference type="ChEBI" id="CHEBI:58210"/>
    </cofactor>
</comment>
<dbReference type="InterPro" id="IPR003097">
    <property type="entry name" value="CysJ-like_FAD-binding"/>
</dbReference>
<dbReference type="OrthoDB" id="1856718at2759"/>
<dbReference type="PANTHER" id="PTHR19384:SF109">
    <property type="entry name" value="SULFITE REDUCTASE [NADPH] FLAVOPROTEIN COMPONENT"/>
    <property type="match status" value="1"/>
</dbReference>
<reference evidence="19 20" key="1">
    <citation type="submission" date="2016-07" db="EMBL/GenBank/DDBJ databases">
        <title>Pervasive Adenine N6-methylation of Active Genes in Fungi.</title>
        <authorList>
            <consortium name="DOE Joint Genome Institute"/>
            <person name="Mondo S.J."/>
            <person name="Dannebaum R.O."/>
            <person name="Kuo R.C."/>
            <person name="Labutti K."/>
            <person name="Haridas S."/>
            <person name="Kuo A."/>
            <person name="Salamov A."/>
            <person name="Ahrendt S.R."/>
            <person name="Lipzen A."/>
            <person name="Sullivan W."/>
            <person name="Andreopoulos W.B."/>
            <person name="Clum A."/>
            <person name="Lindquist E."/>
            <person name="Daum C."/>
            <person name="Ramamoorthy G.K."/>
            <person name="Gryganskyi A."/>
            <person name="Culley D."/>
            <person name="Magnuson J.K."/>
            <person name="James T.Y."/>
            <person name="O'Malley M.A."/>
            <person name="Stajich J.E."/>
            <person name="Spatafora J.W."/>
            <person name="Visel A."/>
            <person name="Grigoriev I.V."/>
        </authorList>
    </citation>
    <scope>NUCLEOTIDE SEQUENCE [LARGE SCALE GENOMIC DNA]</scope>
    <source>
        <strain evidence="19 20">CBS 115471</strain>
    </source>
</reference>
<dbReference type="GO" id="GO:0050660">
    <property type="term" value="F:flavin adenine dinucleotide binding"/>
    <property type="evidence" value="ECO:0007669"/>
    <property type="project" value="TreeGrafter"/>
</dbReference>
<keyword evidence="5" id="KW-0813">Transport</keyword>
<dbReference type="SUPFAM" id="SSF53323">
    <property type="entry name" value="Pyruvate-ferredoxin oxidoreductase, PFOR, domain III"/>
    <property type="match status" value="1"/>
</dbReference>
<keyword evidence="20" id="KW-1185">Reference proteome</keyword>
<dbReference type="Gene3D" id="2.40.30.10">
    <property type="entry name" value="Translation factors"/>
    <property type="match status" value="1"/>
</dbReference>
<dbReference type="GO" id="GO:0051539">
    <property type="term" value="F:4 iron, 4 sulfur cluster binding"/>
    <property type="evidence" value="ECO:0007669"/>
    <property type="project" value="UniProtKB-KW"/>
</dbReference>
<keyword evidence="6" id="KW-0004">4Fe-4S</keyword>
<evidence type="ECO:0000256" key="2">
    <source>
        <dbReference type="ARBA" id="ARBA00001974"/>
    </source>
</evidence>
<dbReference type="Gene3D" id="3.40.920.10">
    <property type="entry name" value="Pyruvate-ferredoxin oxidoreductase, PFOR, domain III"/>
    <property type="match status" value="1"/>
</dbReference>
<evidence type="ECO:0000256" key="12">
    <source>
        <dbReference type="ARBA" id="ARBA00022982"/>
    </source>
</evidence>
<name>A0A1Y1YA41_9PLEO</name>
<dbReference type="EMBL" id="MCFA01000296">
    <property type="protein sequence ID" value="ORX94880.1"/>
    <property type="molecule type" value="Genomic_DNA"/>
</dbReference>
<dbReference type="CDD" id="cd06207">
    <property type="entry name" value="CyPoR_like"/>
    <property type="match status" value="1"/>
</dbReference>
<dbReference type="GO" id="GO:0046872">
    <property type="term" value="F:metal ion binding"/>
    <property type="evidence" value="ECO:0007669"/>
    <property type="project" value="UniProtKB-KW"/>
</dbReference>
<gene>
    <name evidence="19" type="ORF">BCR34DRAFT_608124</name>
</gene>
<evidence type="ECO:0000256" key="4">
    <source>
        <dbReference type="ARBA" id="ARBA00012604"/>
    </source>
</evidence>
<comment type="cofactor">
    <cofactor evidence="2">
        <name>FAD</name>
        <dbReference type="ChEBI" id="CHEBI:57692"/>
    </cofactor>
</comment>
<feature type="domain" description="FAD-binding FR-type" evidence="18">
    <location>
        <begin position="692"/>
        <end position="923"/>
    </location>
</feature>
<dbReference type="Gene3D" id="1.20.990.10">
    <property type="entry name" value="NADPH-cytochrome p450 Reductase, Chain A, domain 3"/>
    <property type="match status" value="1"/>
</dbReference>
<evidence type="ECO:0000256" key="10">
    <source>
        <dbReference type="ARBA" id="ARBA00022827"/>
    </source>
</evidence>
<evidence type="ECO:0000256" key="3">
    <source>
        <dbReference type="ARBA" id="ARBA00004774"/>
    </source>
</evidence>
<dbReference type="PANTHER" id="PTHR19384">
    <property type="entry name" value="NITRIC OXIDE SYNTHASE-RELATED"/>
    <property type="match status" value="1"/>
</dbReference>
<evidence type="ECO:0000256" key="14">
    <source>
        <dbReference type="ARBA" id="ARBA00023004"/>
    </source>
</evidence>
<comment type="catalytic activity">
    <reaction evidence="16">
        <text>hydrogen sulfide + 3 NADP(+) + 3 H2O = sulfite + 3 NADPH + 4 H(+)</text>
        <dbReference type="Rhea" id="RHEA:13801"/>
        <dbReference type="ChEBI" id="CHEBI:15377"/>
        <dbReference type="ChEBI" id="CHEBI:15378"/>
        <dbReference type="ChEBI" id="CHEBI:17359"/>
        <dbReference type="ChEBI" id="CHEBI:29919"/>
        <dbReference type="ChEBI" id="CHEBI:57783"/>
        <dbReference type="ChEBI" id="CHEBI:58349"/>
        <dbReference type="EC" id="1.8.1.2"/>
    </reaction>
</comment>
<keyword evidence="8" id="KW-0288">FMN</keyword>
<organism evidence="19 20">
    <name type="scientific">Clohesyomyces aquaticus</name>
    <dbReference type="NCBI Taxonomy" id="1231657"/>
    <lineage>
        <taxon>Eukaryota</taxon>
        <taxon>Fungi</taxon>
        <taxon>Dikarya</taxon>
        <taxon>Ascomycota</taxon>
        <taxon>Pezizomycotina</taxon>
        <taxon>Dothideomycetes</taxon>
        <taxon>Pleosporomycetidae</taxon>
        <taxon>Pleosporales</taxon>
        <taxon>Lindgomycetaceae</taxon>
        <taxon>Clohesyomyces</taxon>
    </lineage>
</organism>
<dbReference type="Proteomes" id="UP000193144">
    <property type="component" value="Unassembled WGS sequence"/>
</dbReference>
<sequence length="1083" mass="120612">MHLQQNQSAGPGAEEQSSKSLKMFVEKSSSLPFGQDLPLESISGPTYLTAQTLVQQVAYTLSDKIFSYSVESFDLDVAVKAWAEQKEKNAFGYQTGVSSLEARTGAGSIALGYMFSKDFDLKKRHIPQSIIASSSTLHHLRPVLDQLALLYSVANPLIAHIAAVDYTANSSAGLVTDYVSSLTLAEDLGMGLVCSPSVFEAQHMALFATLLSSVLPTIHTYDGISVGRETARLVDTLDQARLYNSYQTVLTSVSEVDKKHSDNEGRALRLLQAFNDEFGEDYKLFDYYGHEEPESVLVVFGTVEASLSAQVANALAKDGDKLGVINVRVYRPFVEEAFREVLPKSTRNIAVLGQVKDEAAVFDTAEFSRLYSDVLAAVQFALDRNVEVTDIKYSRGQVWTPSNILDVFQQIYGEKTQSEELRSYVDILNTADVRQYTFWNLDASPAASVPVALGKLLSSDSSKNVFVRTGHDNLVRGGTVRHDIRNADYTIEAPYSIEQADVTFVGDETLLGEFDVLNSVKGDSSLIVRLPGAKDEDIEKRLSASLRKTLVSKDVELFVFDPTLSQSVTEDPSLEPLLTQLAFLKIAREDLLESGFSKLSLVNGSPETFEKLAQDLGTALREIDVPVAWATVDEDVQPPQLRPDINVNSFSAFDTIEPEPPTLRKTWTIAAKGLAFKEAYGTETVLRPDLGITTFVAHVKEHRRLTPLSYDRNIFHIEFDLGNSGLKYAIGEALGIHAENDKVEVEEFIKWYGLDPEEIVEVPSREDPNVLVNRTIYQSLVQNVDIFGRPPKRFYEALAEFADDETEKKELCALAGPEGATEFKRRAEVDTVTFADILLEYPSAHPSFHDIVRIVNPMKRREYSIASSQHVTPNSVALLIVTVNWVDPKGRDRFGQATRYLNGLKVDAPVTVSVKPSVMKLPPKTTAPIIMAGLGTGLAPFRAFVQERAYQKQQGHEIGEVLLYMGSRHQREEYLYGEEWEAYKDAGIITLLGRAFSRDQPQKIYIQDRMRETLADIRKAYLKNEGSFYLCGPTWPVPDVTEVLQEAVEVEHVIKHGKGGRKVDSRREIETLKEAQRYVLEVY</sequence>
<dbReference type="InterPro" id="IPR001433">
    <property type="entry name" value="OxRdtase_FAD/NAD-bd"/>
</dbReference>
<keyword evidence="7" id="KW-0285">Flavoprotein</keyword>
<dbReference type="InterPro" id="IPR023173">
    <property type="entry name" value="NADPH_Cyt_P450_Rdtase_alpha"/>
</dbReference>
<keyword evidence="12" id="KW-0249">Electron transport</keyword>
<dbReference type="InterPro" id="IPR017938">
    <property type="entry name" value="Riboflavin_synthase-like_b-brl"/>
</dbReference>
<dbReference type="Gene3D" id="3.40.50.920">
    <property type="match status" value="1"/>
</dbReference>
<dbReference type="FunFam" id="1.20.990.10:FF:000010">
    <property type="entry name" value="Sulfite reductase [NADPH] flavoprotein component"/>
    <property type="match status" value="1"/>
</dbReference>
<evidence type="ECO:0000256" key="5">
    <source>
        <dbReference type="ARBA" id="ARBA00022448"/>
    </source>
</evidence>
<dbReference type="GO" id="GO:0010181">
    <property type="term" value="F:FMN binding"/>
    <property type="evidence" value="ECO:0007669"/>
    <property type="project" value="TreeGrafter"/>
</dbReference>
<dbReference type="PRINTS" id="PR00371">
    <property type="entry name" value="FPNCR"/>
</dbReference>
<dbReference type="GO" id="GO:0004783">
    <property type="term" value="F:sulfite reductase (NADPH) activity"/>
    <property type="evidence" value="ECO:0007669"/>
    <property type="project" value="UniProtKB-EC"/>
</dbReference>
<dbReference type="GO" id="GO:0005829">
    <property type="term" value="C:cytosol"/>
    <property type="evidence" value="ECO:0007669"/>
    <property type="project" value="TreeGrafter"/>
</dbReference>
<dbReference type="EC" id="1.8.1.2" evidence="4"/>
<keyword evidence="11" id="KW-0521">NADP</keyword>
<evidence type="ECO:0000313" key="19">
    <source>
        <dbReference type="EMBL" id="ORX94880.1"/>
    </source>
</evidence>
<evidence type="ECO:0000313" key="20">
    <source>
        <dbReference type="Proteomes" id="UP000193144"/>
    </source>
</evidence>
<evidence type="ECO:0000256" key="13">
    <source>
        <dbReference type="ARBA" id="ARBA00023002"/>
    </source>
</evidence>
<keyword evidence="14" id="KW-0408">Iron</keyword>
<keyword evidence="10" id="KW-0274">FAD</keyword>
<evidence type="ECO:0000259" key="18">
    <source>
        <dbReference type="PROSITE" id="PS51384"/>
    </source>
</evidence>
<dbReference type="InterPro" id="IPR039261">
    <property type="entry name" value="FNR_nucleotide-bd"/>
</dbReference>
<dbReference type="Gene3D" id="3.40.50.970">
    <property type="match status" value="1"/>
</dbReference>